<evidence type="ECO:0000256" key="7">
    <source>
        <dbReference type="ARBA" id="ARBA00048968"/>
    </source>
</evidence>
<dbReference type="Proteomes" id="UP000522333">
    <property type="component" value="Unassembled WGS sequence"/>
</dbReference>
<dbReference type="RefSeq" id="WP_168936478.1">
    <property type="nucleotide sequence ID" value="NZ_CAMDEI010000088.1"/>
</dbReference>
<comment type="catalytic activity">
    <reaction evidence="7">
        <text>adenosine + phosphate = alpha-D-ribose 1-phosphate + adenine</text>
        <dbReference type="Rhea" id="RHEA:27642"/>
        <dbReference type="ChEBI" id="CHEBI:16335"/>
        <dbReference type="ChEBI" id="CHEBI:16708"/>
        <dbReference type="ChEBI" id="CHEBI:43474"/>
        <dbReference type="ChEBI" id="CHEBI:57720"/>
        <dbReference type="EC" id="2.4.2.1"/>
    </reaction>
    <physiologicalReaction direction="left-to-right" evidence="7">
        <dbReference type="Rhea" id="RHEA:27643"/>
    </physiologicalReaction>
</comment>
<gene>
    <name evidence="9" type="ORF">HF854_11870</name>
</gene>
<comment type="catalytic activity">
    <reaction evidence="8">
        <text>S-methyl-5'-thioadenosine + phosphate = 5-(methylsulfanyl)-alpha-D-ribose 1-phosphate + adenine</text>
        <dbReference type="Rhea" id="RHEA:11852"/>
        <dbReference type="ChEBI" id="CHEBI:16708"/>
        <dbReference type="ChEBI" id="CHEBI:17509"/>
        <dbReference type="ChEBI" id="CHEBI:43474"/>
        <dbReference type="ChEBI" id="CHEBI:58533"/>
        <dbReference type="EC" id="2.4.2.28"/>
    </reaction>
    <physiologicalReaction direction="left-to-right" evidence="8">
        <dbReference type="Rhea" id="RHEA:11853"/>
    </physiologicalReaction>
</comment>
<dbReference type="GO" id="GO:0017061">
    <property type="term" value="F:S-methyl-5-thioadenosine phosphorylase activity"/>
    <property type="evidence" value="ECO:0007669"/>
    <property type="project" value="UniProtKB-EC"/>
</dbReference>
<evidence type="ECO:0000256" key="8">
    <source>
        <dbReference type="ARBA" id="ARBA00049893"/>
    </source>
</evidence>
<organism evidence="9 10">
    <name type="scientific">Desulfovibrio piger</name>
    <dbReference type="NCBI Taxonomy" id="901"/>
    <lineage>
        <taxon>Bacteria</taxon>
        <taxon>Pseudomonadati</taxon>
        <taxon>Thermodesulfobacteriota</taxon>
        <taxon>Desulfovibrionia</taxon>
        <taxon>Desulfovibrionales</taxon>
        <taxon>Desulfovibrionaceae</taxon>
        <taxon>Desulfovibrio</taxon>
    </lineage>
</organism>
<sequence length="248" mass="27565">MPVSFIPFVFPGVDNVRCAFQTRWQEAGDGPYAGGNISLATADDRQSVIGNRRELRAALGLRRMAELNQVHGDAMIFEPDAVEPDAVPRCDADGMATAQAGLGLVIKTADCQPILLAHKSGRFVAGIHAGWRGNRCDFPGSGVRRFCEHYGVEPRELLAVRGPSLGPARAEFINFESEWSDEFRPWFDAQSRTMDLWGLTRWQLEQAGLLPRNIYGIDLCTASCNRQFFSYRCVKASGRQASVIWRLD</sequence>
<keyword evidence="3" id="KW-0808">Transferase</keyword>
<evidence type="ECO:0000256" key="4">
    <source>
        <dbReference type="ARBA" id="ARBA00022723"/>
    </source>
</evidence>
<keyword evidence="4" id="KW-0479">Metal-binding</keyword>
<evidence type="ECO:0000256" key="1">
    <source>
        <dbReference type="ARBA" id="ARBA00000553"/>
    </source>
</evidence>
<dbReference type="AlphaFoldDB" id="A0A848CA36"/>
<dbReference type="InterPro" id="IPR038371">
    <property type="entry name" value="Cu_polyphenol_OxRdtase_sf"/>
</dbReference>
<evidence type="ECO:0000256" key="6">
    <source>
        <dbReference type="ARBA" id="ARBA00047989"/>
    </source>
</evidence>
<comment type="similarity">
    <text evidence="2">Belongs to the purine nucleoside phosphorylase YfiH/LACC1 family.</text>
</comment>
<evidence type="ECO:0000256" key="5">
    <source>
        <dbReference type="ARBA" id="ARBA00022833"/>
    </source>
</evidence>
<keyword evidence="5" id="KW-0862">Zinc</keyword>
<dbReference type="PANTHER" id="PTHR30616:SF3">
    <property type="entry name" value="PURINE NUCLEOSIDE PHOSPHORYLASE"/>
    <property type="match status" value="1"/>
</dbReference>
<name>A0A848CA36_9BACT</name>
<dbReference type="SUPFAM" id="SSF64438">
    <property type="entry name" value="CNF1/YfiH-like putative cysteine hydrolases"/>
    <property type="match status" value="1"/>
</dbReference>
<evidence type="ECO:0000256" key="3">
    <source>
        <dbReference type="ARBA" id="ARBA00022679"/>
    </source>
</evidence>
<evidence type="ECO:0000313" key="10">
    <source>
        <dbReference type="Proteomes" id="UP000522333"/>
    </source>
</evidence>
<dbReference type="InterPro" id="IPR011324">
    <property type="entry name" value="Cytotoxic_necrot_fac-like_cat"/>
</dbReference>
<dbReference type="InterPro" id="IPR003730">
    <property type="entry name" value="Cu_polyphenol_OxRdtase"/>
</dbReference>
<dbReference type="PANTHER" id="PTHR30616">
    <property type="entry name" value="UNCHARACTERIZED PROTEIN YFIH"/>
    <property type="match status" value="1"/>
</dbReference>
<evidence type="ECO:0000313" key="9">
    <source>
        <dbReference type="EMBL" id="NME53191.1"/>
    </source>
</evidence>
<dbReference type="Gene3D" id="3.60.140.10">
    <property type="entry name" value="CNF1/YfiH-like putative cysteine hydrolases"/>
    <property type="match status" value="1"/>
</dbReference>
<comment type="caution">
    <text evidence="9">The sequence shown here is derived from an EMBL/GenBank/DDBJ whole genome shotgun (WGS) entry which is preliminary data.</text>
</comment>
<dbReference type="CDD" id="cd16833">
    <property type="entry name" value="YfiH"/>
    <property type="match status" value="1"/>
</dbReference>
<evidence type="ECO:0000256" key="2">
    <source>
        <dbReference type="ARBA" id="ARBA00007353"/>
    </source>
</evidence>
<proteinExistence type="inferred from homology"/>
<protein>
    <submittedName>
        <fullName evidence="9">Laccase domain-containing protein</fullName>
    </submittedName>
</protein>
<comment type="catalytic activity">
    <reaction evidence="6">
        <text>adenosine + H2O + H(+) = inosine + NH4(+)</text>
        <dbReference type="Rhea" id="RHEA:24408"/>
        <dbReference type="ChEBI" id="CHEBI:15377"/>
        <dbReference type="ChEBI" id="CHEBI:15378"/>
        <dbReference type="ChEBI" id="CHEBI:16335"/>
        <dbReference type="ChEBI" id="CHEBI:17596"/>
        <dbReference type="ChEBI" id="CHEBI:28938"/>
        <dbReference type="EC" id="3.5.4.4"/>
    </reaction>
    <physiologicalReaction direction="left-to-right" evidence="6">
        <dbReference type="Rhea" id="RHEA:24409"/>
    </physiologicalReaction>
</comment>
<dbReference type="Pfam" id="PF02578">
    <property type="entry name" value="Cu-oxidase_4"/>
    <property type="match status" value="1"/>
</dbReference>
<dbReference type="EMBL" id="JABAFY010000078">
    <property type="protein sequence ID" value="NME53191.1"/>
    <property type="molecule type" value="Genomic_DNA"/>
</dbReference>
<dbReference type="GO" id="GO:0005507">
    <property type="term" value="F:copper ion binding"/>
    <property type="evidence" value="ECO:0007669"/>
    <property type="project" value="TreeGrafter"/>
</dbReference>
<accession>A0A848CA36</accession>
<comment type="catalytic activity">
    <reaction evidence="1">
        <text>inosine + phosphate = alpha-D-ribose 1-phosphate + hypoxanthine</text>
        <dbReference type="Rhea" id="RHEA:27646"/>
        <dbReference type="ChEBI" id="CHEBI:17368"/>
        <dbReference type="ChEBI" id="CHEBI:17596"/>
        <dbReference type="ChEBI" id="CHEBI:43474"/>
        <dbReference type="ChEBI" id="CHEBI:57720"/>
        <dbReference type="EC" id="2.4.2.1"/>
    </reaction>
    <physiologicalReaction direction="left-to-right" evidence="1">
        <dbReference type="Rhea" id="RHEA:27647"/>
    </physiologicalReaction>
</comment>
<reference evidence="9 10" key="1">
    <citation type="submission" date="2020-04" db="EMBL/GenBank/DDBJ databases">
        <authorList>
            <person name="Hitch T.C.A."/>
            <person name="Wylensek D."/>
            <person name="Clavel T."/>
        </authorList>
    </citation>
    <scope>NUCLEOTIDE SEQUENCE [LARGE SCALE GENOMIC DNA]</scope>
    <source>
        <strain evidence="9 10">PG-251-APC-1</strain>
    </source>
</reference>